<organism evidence="1">
    <name type="scientific">Rhizophora mucronata</name>
    <name type="common">Asiatic mangrove</name>
    <dbReference type="NCBI Taxonomy" id="61149"/>
    <lineage>
        <taxon>Eukaryota</taxon>
        <taxon>Viridiplantae</taxon>
        <taxon>Streptophyta</taxon>
        <taxon>Embryophyta</taxon>
        <taxon>Tracheophyta</taxon>
        <taxon>Spermatophyta</taxon>
        <taxon>Magnoliopsida</taxon>
        <taxon>eudicotyledons</taxon>
        <taxon>Gunneridae</taxon>
        <taxon>Pentapetalae</taxon>
        <taxon>rosids</taxon>
        <taxon>fabids</taxon>
        <taxon>Malpighiales</taxon>
        <taxon>Rhizophoraceae</taxon>
        <taxon>Rhizophora</taxon>
    </lineage>
</organism>
<dbReference type="AlphaFoldDB" id="A0A2P2LEM8"/>
<dbReference type="EMBL" id="GGEC01035906">
    <property type="protein sequence ID" value="MBX16390.1"/>
    <property type="molecule type" value="Transcribed_RNA"/>
</dbReference>
<protein>
    <submittedName>
        <fullName evidence="1">RNA-binding protein 39-like isoform X2</fullName>
    </submittedName>
</protein>
<accession>A0A2P2LEM8</accession>
<reference evidence="1" key="1">
    <citation type="submission" date="2018-02" db="EMBL/GenBank/DDBJ databases">
        <title>Rhizophora mucronata_Transcriptome.</title>
        <authorList>
            <person name="Meera S.P."/>
            <person name="Sreeshan A."/>
            <person name="Augustine A."/>
        </authorList>
    </citation>
    <scope>NUCLEOTIDE SEQUENCE</scope>
    <source>
        <tissue evidence="1">Leaf</tissue>
    </source>
</reference>
<proteinExistence type="predicted"/>
<evidence type="ECO:0000313" key="1">
    <source>
        <dbReference type="EMBL" id="MBX16390.1"/>
    </source>
</evidence>
<name>A0A2P2LEM8_RHIMU</name>
<sequence>MSKSKSGSVSVAGSNIFFNNKNSLGCPIRSNAGAGKTCAGRVVAPMAACPMAC</sequence>